<evidence type="ECO:0000313" key="2">
    <source>
        <dbReference type="EMBL" id="MCD2422755.1"/>
    </source>
</evidence>
<protein>
    <submittedName>
        <fullName evidence="2">GNAT family N-acetyltransferase</fullName>
    </submittedName>
</protein>
<dbReference type="InterPro" id="IPR016181">
    <property type="entry name" value="Acyl_CoA_acyltransferase"/>
</dbReference>
<evidence type="ECO:0000313" key="3">
    <source>
        <dbReference type="Proteomes" id="UP001199816"/>
    </source>
</evidence>
<gene>
    <name evidence="2" type="ORF">LQ567_08285</name>
</gene>
<keyword evidence="3" id="KW-1185">Reference proteome</keyword>
<evidence type="ECO:0000259" key="1">
    <source>
        <dbReference type="PROSITE" id="PS51186"/>
    </source>
</evidence>
<dbReference type="InterPro" id="IPR000182">
    <property type="entry name" value="GNAT_dom"/>
</dbReference>
<dbReference type="CDD" id="cd04301">
    <property type="entry name" value="NAT_SF"/>
    <property type="match status" value="1"/>
</dbReference>
<dbReference type="SUPFAM" id="SSF55729">
    <property type="entry name" value="Acyl-CoA N-acyltransferases (Nat)"/>
    <property type="match status" value="1"/>
</dbReference>
<dbReference type="Pfam" id="PF13673">
    <property type="entry name" value="Acetyltransf_10"/>
    <property type="match status" value="1"/>
</dbReference>
<dbReference type="RefSeq" id="WP_231004032.1">
    <property type="nucleotide sequence ID" value="NZ_JAJNEC010000005.1"/>
</dbReference>
<name>A0ABS8PPI7_9BACT</name>
<dbReference type="Proteomes" id="UP001199816">
    <property type="component" value="Unassembled WGS sequence"/>
</dbReference>
<feature type="domain" description="N-acetyltransferase" evidence="1">
    <location>
        <begin position="7"/>
        <end position="167"/>
    </location>
</feature>
<comment type="caution">
    <text evidence="2">The sequence shown here is derived from an EMBL/GenBank/DDBJ whole genome shotgun (WGS) entry which is preliminary data.</text>
</comment>
<dbReference type="PROSITE" id="PS51186">
    <property type="entry name" value="GNAT"/>
    <property type="match status" value="1"/>
</dbReference>
<proteinExistence type="predicted"/>
<sequence length="167" mass="19374">MTQQETTTVRKATHAEVSIIHQLALEIWPKAFEQILNKEQMDYMLQMMYAPAVLEKEMERGVAFYILRHNGTDMGYTAIEQKGPGAWKLHKIYLSQKLHGKGIGKFQLKSMEDIVSGYGAQELWLNVNRQNKAVGFYQSQGYEIQKTEDIDIGNGYFMNDYQMRKKL</sequence>
<reference evidence="2 3" key="1">
    <citation type="submission" date="2021-11" db="EMBL/GenBank/DDBJ databases">
        <title>Genomic of Niabella pedocola.</title>
        <authorList>
            <person name="Wu T."/>
        </authorList>
    </citation>
    <scope>NUCLEOTIDE SEQUENCE [LARGE SCALE GENOMIC DNA]</scope>
    <source>
        <strain evidence="2 3">JCM 31011</strain>
    </source>
</reference>
<accession>A0ABS8PPI7</accession>
<dbReference type="EMBL" id="JAJNEC010000005">
    <property type="protein sequence ID" value="MCD2422755.1"/>
    <property type="molecule type" value="Genomic_DNA"/>
</dbReference>
<organism evidence="2 3">
    <name type="scientific">Niabella pedocola</name>
    <dbReference type="NCBI Taxonomy" id="1752077"/>
    <lineage>
        <taxon>Bacteria</taxon>
        <taxon>Pseudomonadati</taxon>
        <taxon>Bacteroidota</taxon>
        <taxon>Chitinophagia</taxon>
        <taxon>Chitinophagales</taxon>
        <taxon>Chitinophagaceae</taxon>
        <taxon>Niabella</taxon>
    </lineage>
</organism>
<dbReference type="Gene3D" id="3.40.630.30">
    <property type="match status" value="1"/>
</dbReference>